<dbReference type="EMBL" id="OE186548">
    <property type="protein sequence ID" value="CAD7577960.1"/>
    <property type="molecule type" value="Genomic_DNA"/>
</dbReference>
<gene>
    <name evidence="2" type="ORF">TCMB3V08_LOCUS10501</name>
</gene>
<dbReference type="AlphaFoldDB" id="A0A7R9PCD7"/>
<reference evidence="2" key="1">
    <citation type="submission" date="2020-11" db="EMBL/GenBank/DDBJ databases">
        <authorList>
            <person name="Tran Van P."/>
        </authorList>
    </citation>
    <scope>NUCLEOTIDE SEQUENCE</scope>
</reference>
<feature type="compositionally biased region" description="Polar residues" evidence="1">
    <location>
        <begin position="260"/>
        <end position="329"/>
    </location>
</feature>
<sequence>MEKRASLAVVGHPRRRRAHAHKPIRNPPPSGALRDATQSGLCGRRGRVARVEPSGAEFTRLVGGCIGTHPRFSSSPRNCRVSQLRHRGVSREVTSPSLSHRVWKSLGTKVDKVGTTGIISLRISQQSLDLFFNRCAVKGQQFNCRQISSLSLIRWQSGLTRYSRGRLVSSPDDGEIEVRISVGCNEFPPPSPLTVCHDQPVARAMQAISKKATRSKFFFYALPQQYRSCEESRTRRGGVVRTPPVGILASKAVFSRDTGQQGSLYSRDIGQQGSLYSRDTGQQGSLYSRDTGQQGSIYNRDPGQQGSLYSRDTGQQGSLYSRDTGQQGSLYMEGDNVNQRDSSRVIIDPVVYDERVIIDPVVYDERVIIDPVVYDERVIIDPVVYDERVIIDLAVHDERVITDPVVYDERVIIDPVVYDERVIIDPMVYDERVIIDPVVYDERGEGKTIQEKPSPVHPTEIRTSISPSSAVELNTTSALANYATEAGKEMLEVVSSRAKRRTRRSYDWFRARHVITFLLWFFGERLNHGSETLGCAQGSARDPRVCTDLISTTWRPSGVHRPHQYHVETLGCAQTSAVPHGDPRVCTDLSSTTWRPSGVHRSQQYHAETPGCAQTSAVPREDPQVCTDLSSTTWRPPGVHRPQQYHVETTRKPALTSRRPRAYVFTFTALPQRKCGYSSYKFNPEGTARLGERLLVLLFKRARSSRGVCRALRNYVMDSGTSDLRLHKNPTVAPIDDSYPNLVPVDISPTAAPIVDSYPNPVSGDISPTAAPIELSISTSSAQHTYVKTADH</sequence>
<protein>
    <submittedName>
        <fullName evidence="2">(California timema) hypothetical protein</fullName>
    </submittedName>
</protein>
<name>A0A7R9PCD7_TIMCA</name>
<proteinExistence type="predicted"/>
<feature type="compositionally biased region" description="Basic residues" evidence="1">
    <location>
        <begin position="12"/>
        <end position="24"/>
    </location>
</feature>
<accession>A0A7R9PCD7</accession>
<organism evidence="2">
    <name type="scientific">Timema californicum</name>
    <name type="common">California timema</name>
    <name type="synonym">Walking stick</name>
    <dbReference type="NCBI Taxonomy" id="61474"/>
    <lineage>
        <taxon>Eukaryota</taxon>
        <taxon>Metazoa</taxon>
        <taxon>Ecdysozoa</taxon>
        <taxon>Arthropoda</taxon>
        <taxon>Hexapoda</taxon>
        <taxon>Insecta</taxon>
        <taxon>Pterygota</taxon>
        <taxon>Neoptera</taxon>
        <taxon>Polyneoptera</taxon>
        <taxon>Phasmatodea</taxon>
        <taxon>Timematodea</taxon>
        <taxon>Timematoidea</taxon>
        <taxon>Timematidae</taxon>
        <taxon>Timema</taxon>
    </lineage>
</organism>
<feature type="region of interest" description="Disordered" evidence="1">
    <location>
        <begin position="260"/>
        <end position="335"/>
    </location>
</feature>
<evidence type="ECO:0000313" key="2">
    <source>
        <dbReference type="EMBL" id="CAD7577960.1"/>
    </source>
</evidence>
<evidence type="ECO:0000256" key="1">
    <source>
        <dbReference type="SAM" id="MobiDB-lite"/>
    </source>
</evidence>
<feature type="region of interest" description="Disordered" evidence="1">
    <location>
        <begin position="1"/>
        <end position="38"/>
    </location>
</feature>